<evidence type="ECO:0000313" key="2">
    <source>
        <dbReference type="EMBL" id="MFD1125726.1"/>
    </source>
</evidence>
<sequence>MASTIRRYRWLSVLDVLGILMALLFAFFLNTTPEKKLIFFVLASGSLIISVHSMTYLIAQDRKGLSNSKLGRRVAFGCDILFTFIFFSFQSIKLPDYLQAAWTISYLVCTSSFFLTIFFLVYWITSWVQRKLQRK</sequence>
<feature type="transmembrane region" description="Helical" evidence="1">
    <location>
        <begin position="12"/>
        <end position="31"/>
    </location>
</feature>
<keyword evidence="1" id="KW-0812">Transmembrane</keyword>
<dbReference type="RefSeq" id="WP_162919726.1">
    <property type="nucleotide sequence ID" value="NZ_JBHTLH010000037.1"/>
</dbReference>
<gene>
    <name evidence="2" type="ORF">ACFQ22_10235</name>
</gene>
<dbReference type="EMBL" id="JBHTLH010000037">
    <property type="protein sequence ID" value="MFD1125726.1"/>
    <property type="molecule type" value="Genomic_DNA"/>
</dbReference>
<evidence type="ECO:0000313" key="3">
    <source>
        <dbReference type="Proteomes" id="UP001597156"/>
    </source>
</evidence>
<evidence type="ECO:0008006" key="4">
    <source>
        <dbReference type="Google" id="ProtNLM"/>
    </source>
</evidence>
<evidence type="ECO:0000256" key="1">
    <source>
        <dbReference type="SAM" id="Phobius"/>
    </source>
</evidence>
<feature type="transmembrane region" description="Helical" evidence="1">
    <location>
        <begin position="37"/>
        <end position="58"/>
    </location>
</feature>
<keyword evidence="3" id="KW-1185">Reference proteome</keyword>
<proteinExistence type="predicted"/>
<comment type="caution">
    <text evidence="2">The sequence shown here is derived from an EMBL/GenBank/DDBJ whole genome shotgun (WGS) entry which is preliminary data.</text>
</comment>
<name>A0ABW3PKA5_9LACO</name>
<protein>
    <recommendedName>
        <fullName evidence="4">DUF3021 family protein</fullName>
    </recommendedName>
</protein>
<feature type="transmembrane region" description="Helical" evidence="1">
    <location>
        <begin position="70"/>
        <end position="92"/>
    </location>
</feature>
<reference evidence="3" key="1">
    <citation type="journal article" date="2019" name="Int. J. Syst. Evol. Microbiol.">
        <title>The Global Catalogue of Microorganisms (GCM) 10K type strain sequencing project: providing services to taxonomists for standard genome sequencing and annotation.</title>
        <authorList>
            <consortium name="The Broad Institute Genomics Platform"/>
            <consortium name="The Broad Institute Genome Sequencing Center for Infectious Disease"/>
            <person name="Wu L."/>
            <person name="Ma J."/>
        </authorList>
    </citation>
    <scope>NUCLEOTIDE SEQUENCE [LARGE SCALE GENOMIC DNA]</scope>
    <source>
        <strain evidence="3">CCUG 71848</strain>
    </source>
</reference>
<feature type="transmembrane region" description="Helical" evidence="1">
    <location>
        <begin position="104"/>
        <end position="125"/>
    </location>
</feature>
<keyword evidence="1" id="KW-0472">Membrane</keyword>
<organism evidence="2 3">
    <name type="scientific">Lentilactobacillus raoultii</name>
    <dbReference type="NCBI Taxonomy" id="1987503"/>
    <lineage>
        <taxon>Bacteria</taxon>
        <taxon>Bacillati</taxon>
        <taxon>Bacillota</taxon>
        <taxon>Bacilli</taxon>
        <taxon>Lactobacillales</taxon>
        <taxon>Lactobacillaceae</taxon>
        <taxon>Lentilactobacillus</taxon>
    </lineage>
</organism>
<dbReference type="Proteomes" id="UP001597156">
    <property type="component" value="Unassembled WGS sequence"/>
</dbReference>
<keyword evidence="1" id="KW-1133">Transmembrane helix</keyword>
<accession>A0ABW3PKA5</accession>